<dbReference type="InterPro" id="IPR052016">
    <property type="entry name" value="Bact_Sigma-Reg"/>
</dbReference>
<dbReference type="Gene3D" id="3.60.40.10">
    <property type="entry name" value="PPM-type phosphatase domain"/>
    <property type="match status" value="1"/>
</dbReference>
<feature type="transmembrane region" description="Helical" evidence="2">
    <location>
        <begin position="41"/>
        <end position="67"/>
    </location>
</feature>
<organism evidence="4 5">
    <name type="scientific">Candidatus Syntrophonatronum acetioxidans</name>
    <dbReference type="NCBI Taxonomy" id="1795816"/>
    <lineage>
        <taxon>Bacteria</taxon>
        <taxon>Bacillati</taxon>
        <taxon>Bacillota</taxon>
        <taxon>Clostridia</taxon>
        <taxon>Eubacteriales</taxon>
        <taxon>Syntrophomonadaceae</taxon>
        <taxon>Candidatus Syntrophonatronum</taxon>
    </lineage>
</organism>
<keyword evidence="2" id="KW-1133">Transmembrane helix</keyword>
<evidence type="ECO:0000313" key="5">
    <source>
        <dbReference type="Proteomes" id="UP000285138"/>
    </source>
</evidence>
<dbReference type="SMART" id="SM00331">
    <property type="entry name" value="PP2C_SIG"/>
    <property type="match status" value="1"/>
</dbReference>
<comment type="caution">
    <text evidence="4">The sequence shown here is derived from an EMBL/GenBank/DDBJ whole genome shotgun (WGS) entry which is preliminary data.</text>
</comment>
<feature type="transmembrane region" description="Helical" evidence="2">
    <location>
        <begin position="253"/>
        <end position="270"/>
    </location>
</feature>
<keyword evidence="2" id="KW-0472">Membrane</keyword>
<sequence>MRLKGGALQNVSRPKTYPGLKESALHEMITKGKEALLEGKLLYCLAGFLLGRSVLLGELAPFGFPFWAVMFTLNPYKSLYVALSIVAGNLTISLGWHPLRLILAMVSYMVIYHYLERRKVNLPPWVIMMVSMVLSFVPQLIANYFLLYDLILLFFEVALALLAWTVFAQVVPLLKKGNLLLQGLSFETGISFMLASIMMIVGIGQETLGPFTLQGLVSRFIILLFGYLGGGGLGAAAGAVLGFTVTLNGGEHYLPYIGVFALAGLLAGIFRELGKLGSMAGYLAGSLLLSFYLYDPSLLNNIFYEDALASVIFTAVPLSFYQKLHYFKDKINNEEGEGSEISSFEIEKCNNLAANRIMDLAKIFEEMAVTLKQEKEEERVLSREEELSWFTEEIISSLCSSCSNYSWCWEKNYTRTNKGMYHIFNCLFQEGKISYRELPRHLNKKCILKKELVQNANSLWEERSLDNRYQEKLKENRKILGTQLQGLSRVIKELSREIKVESQERGQGEIAASLFTVELGVAQMAPREEEVSGDSFSFFDIKKGRQAVILSDGMGKGEKAREESKMAVNLIEKVLKTCSRKEVVINTVNSFLQLRFEETFSTIDLLLLNLVEGTGEFVKIGACSSYIKRKGEVKEIKGSSLPLGIVPGVEPSTCQEKLGDNDYIVMITDGFTDLRGGKAGDTWFKEILKEIKYLHPQIMADYILERAYHLFDGEVKDDFTVIVCKIVQVKQKVNQLIS</sequence>
<dbReference type="InterPro" id="IPR036457">
    <property type="entry name" value="PPM-type-like_dom_sf"/>
</dbReference>
<feature type="transmembrane region" description="Helical" evidence="2">
    <location>
        <begin position="120"/>
        <end position="141"/>
    </location>
</feature>
<evidence type="ECO:0000256" key="2">
    <source>
        <dbReference type="SAM" id="Phobius"/>
    </source>
</evidence>
<feature type="transmembrane region" description="Helical" evidence="2">
    <location>
        <begin position="179"/>
        <end position="204"/>
    </location>
</feature>
<evidence type="ECO:0000313" key="4">
    <source>
        <dbReference type="EMBL" id="RQD73730.1"/>
    </source>
</evidence>
<dbReference type="PANTHER" id="PTHR43156">
    <property type="entry name" value="STAGE II SPORULATION PROTEIN E-RELATED"/>
    <property type="match status" value="1"/>
</dbReference>
<feature type="transmembrane region" description="Helical" evidence="2">
    <location>
        <begin position="216"/>
        <end position="241"/>
    </location>
</feature>
<dbReference type="GO" id="GO:0016791">
    <property type="term" value="F:phosphatase activity"/>
    <property type="evidence" value="ECO:0007669"/>
    <property type="project" value="TreeGrafter"/>
</dbReference>
<evidence type="ECO:0000256" key="1">
    <source>
        <dbReference type="ARBA" id="ARBA00022801"/>
    </source>
</evidence>
<feature type="transmembrane region" description="Helical" evidence="2">
    <location>
        <begin position="79"/>
        <end position="99"/>
    </location>
</feature>
<dbReference type="Pfam" id="PF19732">
    <property type="entry name" value="SpoIIE_N"/>
    <property type="match status" value="1"/>
</dbReference>
<proteinExistence type="predicted"/>
<gene>
    <name evidence="4" type="ORF">D5R97_08960</name>
</gene>
<evidence type="ECO:0000259" key="3">
    <source>
        <dbReference type="SMART" id="SM00331"/>
    </source>
</evidence>
<reference evidence="4 5" key="1">
    <citation type="submission" date="2018-08" db="EMBL/GenBank/DDBJ databases">
        <title>The metabolism and importance of syntrophic acetate oxidation coupled to methane or sulfide production in haloalkaline environments.</title>
        <authorList>
            <person name="Timmers P.H.A."/>
            <person name="Vavourakis C.D."/>
            <person name="Sorokin D.Y."/>
            <person name="Sinninghe Damste J.S."/>
            <person name="Muyzer G."/>
            <person name="Stams A.J.M."/>
            <person name="Plugge C.M."/>
        </authorList>
    </citation>
    <scope>NUCLEOTIDE SEQUENCE [LARGE SCALE GENOMIC DNA]</scope>
    <source>
        <strain evidence="4">MSAO_Bac1</strain>
    </source>
</reference>
<dbReference type="InterPro" id="IPR001932">
    <property type="entry name" value="PPM-type_phosphatase-like_dom"/>
</dbReference>
<accession>A0A424YAQ7</accession>
<protein>
    <recommendedName>
        <fullName evidence="3">PPM-type phosphatase domain-containing protein</fullName>
    </recommendedName>
</protein>
<dbReference type="AlphaFoldDB" id="A0A424YAQ7"/>
<dbReference type="SUPFAM" id="SSF81606">
    <property type="entry name" value="PP2C-like"/>
    <property type="match status" value="1"/>
</dbReference>
<feature type="domain" description="PPM-type phosphatase" evidence="3">
    <location>
        <begin position="516"/>
        <end position="726"/>
    </location>
</feature>
<keyword evidence="1" id="KW-0378">Hydrolase</keyword>
<dbReference type="Pfam" id="PF07228">
    <property type="entry name" value="SpoIIE"/>
    <property type="match status" value="1"/>
</dbReference>
<keyword evidence="2" id="KW-0812">Transmembrane</keyword>
<dbReference type="EMBL" id="QZAA01000239">
    <property type="protein sequence ID" value="RQD73730.1"/>
    <property type="molecule type" value="Genomic_DNA"/>
</dbReference>
<name>A0A424YAQ7_9FIRM</name>
<dbReference type="InterPro" id="IPR045768">
    <property type="entry name" value="SpoIIE_N"/>
</dbReference>
<feature type="transmembrane region" description="Helical" evidence="2">
    <location>
        <begin position="147"/>
        <end position="167"/>
    </location>
</feature>
<dbReference type="PANTHER" id="PTHR43156:SF2">
    <property type="entry name" value="STAGE II SPORULATION PROTEIN E"/>
    <property type="match status" value="1"/>
</dbReference>
<dbReference type="Proteomes" id="UP000285138">
    <property type="component" value="Unassembled WGS sequence"/>
</dbReference>